<dbReference type="Proteomes" id="UP000253941">
    <property type="component" value="Unassembled WGS sequence"/>
</dbReference>
<evidence type="ECO:0000313" key="6">
    <source>
        <dbReference type="Proteomes" id="UP000253941"/>
    </source>
</evidence>
<dbReference type="SUPFAM" id="SSF50249">
    <property type="entry name" value="Nucleic acid-binding proteins"/>
    <property type="match status" value="1"/>
</dbReference>
<evidence type="ECO:0000313" key="5">
    <source>
        <dbReference type="EMBL" id="RDD62345.1"/>
    </source>
</evidence>
<dbReference type="InterPro" id="IPR013747">
    <property type="entry name" value="ACP_syn_III_C"/>
</dbReference>
<name>A0A369TD84_9PROT</name>
<dbReference type="Gene3D" id="3.40.47.10">
    <property type="match status" value="2"/>
</dbReference>
<protein>
    <submittedName>
        <fullName evidence="5">3-hydroxy-3-methylglutaryl CoA synthase</fullName>
    </submittedName>
</protein>
<dbReference type="PANTHER" id="PTHR34069">
    <property type="entry name" value="3-OXOACYL-[ACYL-CARRIER-PROTEIN] SYNTHASE 3"/>
    <property type="match status" value="1"/>
</dbReference>
<keyword evidence="6" id="KW-1185">Reference proteome</keyword>
<dbReference type="GO" id="GO:0016746">
    <property type="term" value="F:acyltransferase activity"/>
    <property type="evidence" value="ECO:0007669"/>
    <property type="project" value="UniProtKB-KW"/>
</dbReference>
<dbReference type="RefSeq" id="WP_114581857.1">
    <property type="nucleotide sequence ID" value="NZ_QPMH01000006.1"/>
</dbReference>
<dbReference type="EMBL" id="QPMH01000006">
    <property type="protein sequence ID" value="RDD62345.1"/>
    <property type="molecule type" value="Genomic_DNA"/>
</dbReference>
<evidence type="ECO:0000256" key="2">
    <source>
        <dbReference type="ARBA" id="ARBA00023315"/>
    </source>
</evidence>
<dbReference type="SUPFAM" id="SSF53901">
    <property type="entry name" value="Thiolase-like"/>
    <property type="match status" value="2"/>
</dbReference>
<dbReference type="Pfam" id="PF08541">
    <property type="entry name" value="ACP_syn_III_C"/>
    <property type="match status" value="1"/>
</dbReference>
<dbReference type="CDD" id="cd00827">
    <property type="entry name" value="init_cond_enzymes"/>
    <property type="match status" value="1"/>
</dbReference>
<evidence type="ECO:0000256" key="1">
    <source>
        <dbReference type="ARBA" id="ARBA00022679"/>
    </source>
</evidence>
<gene>
    <name evidence="5" type="ORF">DRB17_08965</name>
</gene>
<keyword evidence="2" id="KW-0012">Acyltransferase</keyword>
<organism evidence="5 6">
    <name type="scientific">Ferruginivarius sediminum</name>
    <dbReference type="NCBI Taxonomy" id="2661937"/>
    <lineage>
        <taxon>Bacteria</taxon>
        <taxon>Pseudomonadati</taxon>
        <taxon>Pseudomonadota</taxon>
        <taxon>Alphaproteobacteria</taxon>
        <taxon>Rhodospirillales</taxon>
        <taxon>Rhodospirillaceae</taxon>
        <taxon>Ferruginivarius</taxon>
    </lineage>
</organism>
<feature type="domain" description="Beta-ketoacyl-[acyl-carrier-protein] synthase III C-terminal" evidence="4">
    <location>
        <begin position="215"/>
        <end position="294"/>
    </location>
</feature>
<sequence length="494" mass="53632">MIGLTAFGAYIPRLRLSRRSIVDAHRWNQPGLARLGKGERAMCNWDEDSLTMAVEAARDCLEGMRDSAVPAVYLGSTTLPFEDRQNAGILGAALGLGEDVRTADVTSSQRAGTSALMAALEAARGGEGGSLVVASDQRRTKAGAAQELQFGDGAAAFTVGREGVVARLLGMHTLSVDFVDHYRGANREFDYNWEERWIRDEGFLKIVPRAISKALADAGVEAERVSRLILSSTLPRAAEKVAGSLGIPADRLADSLHAGVGEAGTAHPPLMLVQALETAGPGEVLVVASFGQGCDVLVFETTEAIAELPQRRGVQGSLARRREESNYNKFLAFNGLIEREKGMRAEVDNQTALTQLYRRREMLLGLVGGTCDVCGTRQFPKSRVCVNPNCNAMNSQSEFRFSEVPARIVTWSADHLTYCPDPPLHYGMVQFDGGGRIFANFTDVDVGSVEVGQRMRMMFRVKDYDDQRGFRRYFWKAAPEFAPQAAASASAAGE</sequence>
<dbReference type="Pfam" id="PF01796">
    <property type="entry name" value="OB_ChsH2_C"/>
    <property type="match status" value="1"/>
</dbReference>
<dbReference type="AlphaFoldDB" id="A0A369TD84"/>
<reference evidence="5 6" key="1">
    <citation type="submission" date="2018-07" db="EMBL/GenBank/DDBJ databases">
        <title>Venubactetium sediminum gen. nov., sp. nov., isolated from a marine solar saltern.</title>
        <authorList>
            <person name="Wang S."/>
        </authorList>
    </citation>
    <scope>NUCLEOTIDE SEQUENCE [LARGE SCALE GENOMIC DNA]</scope>
    <source>
        <strain evidence="5 6">WD2A32</strain>
    </source>
</reference>
<proteinExistence type="predicted"/>
<feature type="domain" description="ChsH2 C-terminal OB-fold" evidence="3">
    <location>
        <begin position="408"/>
        <end position="460"/>
    </location>
</feature>
<dbReference type="InterPro" id="IPR012340">
    <property type="entry name" value="NA-bd_OB-fold"/>
</dbReference>
<keyword evidence="1" id="KW-0808">Transferase</keyword>
<dbReference type="InterPro" id="IPR016039">
    <property type="entry name" value="Thiolase-like"/>
</dbReference>
<evidence type="ECO:0000259" key="4">
    <source>
        <dbReference type="Pfam" id="PF08541"/>
    </source>
</evidence>
<dbReference type="GO" id="GO:0044550">
    <property type="term" value="P:secondary metabolite biosynthetic process"/>
    <property type="evidence" value="ECO:0007669"/>
    <property type="project" value="TreeGrafter"/>
</dbReference>
<accession>A0A369TD84</accession>
<dbReference type="InterPro" id="IPR002878">
    <property type="entry name" value="ChsH2_C"/>
</dbReference>
<comment type="caution">
    <text evidence="5">The sequence shown here is derived from an EMBL/GenBank/DDBJ whole genome shotgun (WGS) entry which is preliminary data.</text>
</comment>
<evidence type="ECO:0000259" key="3">
    <source>
        <dbReference type="Pfam" id="PF01796"/>
    </source>
</evidence>
<dbReference type="PANTHER" id="PTHR34069:SF2">
    <property type="entry name" value="BETA-KETOACYL-[ACYL-CARRIER-PROTEIN] SYNTHASE III"/>
    <property type="match status" value="1"/>
</dbReference>